<dbReference type="AlphaFoldDB" id="A0A350P898"/>
<reference evidence="1 2" key="1">
    <citation type="journal article" date="2018" name="Nat. Biotechnol.">
        <title>A standardized bacterial taxonomy based on genome phylogeny substantially revises the tree of life.</title>
        <authorList>
            <person name="Parks D.H."/>
            <person name="Chuvochina M."/>
            <person name="Waite D.W."/>
            <person name="Rinke C."/>
            <person name="Skarshewski A."/>
            <person name="Chaumeil P.A."/>
            <person name="Hugenholtz P."/>
        </authorList>
    </citation>
    <scope>NUCLEOTIDE SEQUENCE [LARGE SCALE GENOMIC DNA]</scope>
    <source>
        <strain evidence="1">UBA11978</strain>
    </source>
</reference>
<accession>A0A350P898</accession>
<comment type="caution">
    <text evidence="1">The sequence shown here is derived from an EMBL/GenBank/DDBJ whole genome shotgun (WGS) entry which is preliminary data.</text>
</comment>
<protein>
    <submittedName>
        <fullName evidence="1">Uncharacterized protein</fullName>
    </submittedName>
</protein>
<name>A0A350P898_9ALTE</name>
<evidence type="ECO:0000313" key="2">
    <source>
        <dbReference type="Proteomes" id="UP000263517"/>
    </source>
</evidence>
<gene>
    <name evidence="1" type="ORF">DCW74_17510</name>
</gene>
<organism evidence="1 2">
    <name type="scientific">Alteromonas australica</name>
    <dbReference type="NCBI Taxonomy" id="589873"/>
    <lineage>
        <taxon>Bacteria</taxon>
        <taxon>Pseudomonadati</taxon>
        <taxon>Pseudomonadota</taxon>
        <taxon>Gammaproteobacteria</taxon>
        <taxon>Alteromonadales</taxon>
        <taxon>Alteromonadaceae</taxon>
        <taxon>Alteromonas/Salinimonas group</taxon>
        <taxon>Alteromonas</taxon>
    </lineage>
</organism>
<proteinExistence type="predicted"/>
<dbReference type="EMBL" id="DNAN01000610">
    <property type="protein sequence ID" value="HAW77515.1"/>
    <property type="molecule type" value="Genomic_DNA"/>
</dbReference>
<dbReference type="Proteomes" id="UP000263517">
    <property type="component" value="Unassembled WGS sequence"/>
</dbReference>
<sequence length="143" mass="16020">MTKSISDLGTKEIHHRHTVMIEAGTIPRAKVMDQLIIDKLLMQDRITLVQHMAAEMFLGQAERASVNVRAQKYDALPVGNGKKDSYSNGYGAFSKTMSLVKGLLSIEHARVLFDCLISNKLVEDNFDKLCESLDVIVNRRLTT</sequence>
<evidence type="ECO:0000313" key="1">
    <source>
        <dbReference type="EMBL" id="HAW77515.1"/>
    </source>
</evidence>